<evidence type="ECO:0008006" key="3">
    <source>
        <dbReference type="Google" id="ProtNLM"/>
    </source>
</evidence>
<sequence>MSYHSSRKEKGIKPNIKKQGKVIYELNEVDKTATVIGLDFFQPLKNIFIPRLIIHETQEFVVTIIRNKAFSCSEIKSIQFAQDSEVQIFEEEAFNLSNIETISIPPHVTQIGSFCFFFCRYLRYIEISPNSELTKINNGIIGPLIENFTIPPNVSELDDGWCAYTPKLNKVKVSEKNKYFKNYGEDIVIGKSNKESEEYDVLVFVNRDIKSFTIPSFIKVIGPSSFSYSKIETIFIPSNITRIKEGAFSNCEQLHHIEFSPDSKISEIENDVFAGSSIENFFIPPKITTIGEYAFSKCQNLSCIEIPIDSKLEVIKSFAFDSTIIKCFMLPSNITELEQKWCISTPELNKVKVSEKNKYFKNYGEDVVIGKSNKESEDYDVLVFVNRDVKSFTIPSFIKVIGPSSFSCSKIETIFIPSNITRIKEGAFSNCEQLHHIEFSPDSKISEIENFVFAGSSIEMFHAPSHITRIGFKSFSECKKLINIEITNDSELQIIEGGAFCSSSIERIFIPSKVIKICTYAFSNCSRLQIVEFQCDSKLQEIGKRAFSNTKIERILIPSNVIQICDSAFLDCTNLINVEFQNDSKLQIIGKRAFSNTKIESFFIPSLVTQIDEYAFSNCLKLRELKISQSSQYREIENNAFYLCPIKSIIIPSDIYRFDTKWPILKFNLNKITVIQKQIQNIVNYDDKIILRKSNPGINECDILIFAFPNINNVVIPPNVTQIGECVFYNCSKLKIVEIDENSLIETINVKDFNNSVSIMIPAHLKIKFK</sequence>
<dbReference type="InterPro" id="IPR032675">
    <property type="entry name" value="LRR_dom_sf"/>
</dbReference>
<dbReference type="Gene3D" id="3.80.10.10">
    <property type="entry name" value="Ribonuclease Inhibitor"/>
    <property type="match status" value="4"/>
</dbReference>
<name>A0ABR2L2U8_9EUKA</name>
<dbReference type="EMBL" id="JAPFFF010000002">
    <property type="protein sequence ID" value="KAK8897507.1"/>
    <property type="molecule type" value="Genomic_DNA"/>
</dbReference>
<dbReference type="PANTHER" id="PTHR45661:SF3">
    <property type="entry name" value="IG-LIKE DOMAIN-CONTAINING PROTEIN"/>
    <property type="match status" value="1"/>
</dbReference>
<keyword evidence="2" id="KW-1185">Reference proteome</keyword>
<dbReference type="Gene3D" id="3.40.50.12480">
    <property type="match status" value="1"/>
</dbReference>
<proteinExistence type="predicted"/>
<dbReference type="Pfam" id="PF13306">
    <property type="entry name" value="LRR_5"/>
    <property type="match status" value="5"/>
</dbReference>
<dbReference type="InterPro" id="IPR053139">
    <property type="entry name" value="Surface_bspA-like"/>
</dbReference>
<reference evidence="1 2" key="1">
    <citation type="submission" date="2024-04" db="EMBL/GenBank/DDBJ databases">
        <title>Tritrichomonas musculus Genome.</title>
        <authorList>
            <person name="Alves-Ferreira E."/>
            <person name="Grigg M."/>
            <person name="Lorenzi H."/>
            <person name="Galac M."/>
        </authorList>
    </citation>
    <scope>NUCLEOTIDE SEQUENCE [LARGE SCALE GENOMIC DNA]</scope>
    <source>
        <strain evidence="1 2">EAF2021</strain>
    </source>
</reference>
<evidence type="ECO:0000313" key="1">
    <source>
        <dbReference type="EMBL" id="KAK8897507.1"/>
    </source>
</evidence>
<accession>A0ABR2L2U8</accession>
<dbReference type="InterPro" id="IPR026906">
    <property type="entry name" value="LRR_5"/>
</dbReference>
<protein>
    <recommendedName>
        <fullName evidence="3">Surface antigen BspA-like</fullName>
    </recommendedName>
</protein>
<gene>
    <name evidence="1" type="ORF">M9Y10_015463</name>
</gene>
<comment type="caution">
    <text evidence="1">The sequence shown here is derived from an EMBL/GenBank/DDBJ whole genome shotgun (WGS) entry which is preliminary data.</text>
</comment>
<dbReference type="Proteomes" id="UP001470230">
    <property type="component" value="Unassembled WGS sequence"/>
</dbReference>
<evidence type="ECO:0000313" key="2">
    <source>
        <dbReference type="Proteomes" id="UP001470230"/>
    </source>
</evidence>
<dbReference type="PANTHER" id="PTHR45661">
    <property type="entry name" value="SURFACE ANTIGEN"/>
    <property type="match status" value="1"/>
</dbReference>
<dbReference type="SUPFAM" id="SSF52058">
    <property type="entry name" value="L domain-like"/>
    <property type="match status" value="2"/>
</dbReference>
<organism evidence="1 2">
    <name type="scientific">Tritrichomonas musculus</name>
    <dbReference type="NCBI Taxonomy" id="1915356"/>
    <lineage>
        <taxon>Eukaryota</taxon>
        <taxon>Metamonada</taxon>
        <taxon>Parabasalia</taxon>
        <taxon>Tritrichomonadida</taxon>
        <taxon>Tritrichomonadidae</taxon>
        <taxon>Tritrichomonas</taxon>
    </lineage>
</organism>